<dbReference type="EMBL" id="JAQQWK010000010">
    <property type="protein sequence ID" value="KAK8029501.1"/>
    <property type="molecule type" value="Genomic_DNA"/>
</dbReference>
<gene>
    <name evidence="1" type="ORF">PG993_010792</name>
</gene>
<evidence type="ECO:0000313" key="2">
    <source>
        <dbReference type="Proteomes" id="UP001444661"/>
    </source>
</evidence>
<name>A0ABR1SCB3_9PEZI</name>
<dbReference type="Proteomes" id="UP001444661">
    <property type="component" value="Unassembled WGS sequence"/>
</dbReference>
<comment type="caution">
    <text evidence="1">The sequence shown here is derived from an EMBL/GenBank/DDBJ whole genome shotgun (WGS) entry which is preliminary data.</text>
</comment>
<proteinExistence type="predicted"/>
<accession>A0ABR1SCB3</accession>
<sequence>MTEQKSQGKQFANVLLNLKGAHGCTGGAGRPSFMSLYVQLSRATRWEGLYLFQEPERADSIEPKNLLDSDKREVVARLECTVAEVTLVAGEMSVGLQEEARTLD</sequence>
<organism evidence="1 2">
    <name type="scientific">Apiospora rasikravindrae</name>
    <dbReference type="NCBI Taxonomy" id="990691"/>
    <lineage>
        <taxon>Eukaryota</taxon>
        <taxon>Fungi</taxon>
        <taxon>Dikarya</taxon>
        <taxon>Ascomycota</taxon>
        <taxon>Pezizomycotina</taxon>
        <taxon>Sordariomycetes</taxon>
        <taxon>Xylariomycetidae</taxon>
        <taxon>Amphisphaeriales</taxon>
        <taxon>Apiosporaceae</taxon>
        <taxon>Apiospora</taxon>
    </lineage>
</organism>
<reference evidence="1 2" key="1">
    <citation type="submission" date="2023-01" db="EMBL/GenBank/DDBJ databases">
        <title>Analysis of 21 Apiospora genomes using comparative genomics revels a genus with tremendous synthesis potential of carbohydrate active enzymes and secondary metabolites.</title>
        <authorList>
            <person name="Sorensen T."/>
        </authorList>
    </citation>
    <scope>NUCLEOTIDE SEQUENCE [LARGE SCALE GENOMIC DNA]</scope>
    <source>
        <strain evidence="1 2">CBS 33761</strain>
    </source>
</reference>
<protein>
    <submittedName>
        <fullName evidence="1">Uncharacterized protein</fullName>
    </submittedName>
</protein>
<evidence type="ECO:0000313" key="1">
    <source>
        <dbReference type="EMBL" id="KAK8029501.1"/>
    </source>
</evidence>
<keyword evidence="2" id="KW-1185">Reference proteome</keyword>